<comment type="caution">
    <text evidence="2">The sequence shown here is derived from an EMBL/GenBank/DDBJ whole genome shotgun (WGS) entry which is preliminary data.</text>
</comment>
<reference evidence="2" key="1">
    <citation type="journal article" date="2020" name="Stud. Mycol.">
        <title>101 Dothideomycetes genomes: a test case for predicting lifestyles and emergence of pathogens.</title>
        <authorList>
            <person name="Haridas S."/>
            <person name="Albert R."/>
            <person name="Binder M."/>
            <person name="Bloem J."/>
            <person name="Labutti K."/>
            <person name="Salamov A."/>
            <person name="Andreopoulos B."/>
            <person name="Baker S."/>
            <person name="Barry K."/>
            <person name="Bills G."/>
            <person name="Bluhm B."/>
            <person name="Cannon C."/>
            <person name="Castanera R."/>
            <person name="Culley D."/>
            <person name="Daum C."/>
            <person name="Ezra D."/>
            <person name="Gonzalez J."/>
            <person name="Henrissat B."/>
            <person name="Kuo A."/>
            <person name="Liang C."/>
            <person name="Lipzen A."/>
            <person name="Lutzoni F."/>
            <person name="Magnuson J."/>
            <person name="Mondo S."/>
            <person name="Nolan M."/>
            <person name="Ohm R."/>
            <person name="Pangilinan J."/>
            <person name="Park H.-J."/>
            <person name="Ramirez L."/>
            <person name="Alfaro M."/>
            <person name="Sun H."/>
            <person name="Tritt A."/>
            <person name="Yoshinaga Y."/>
            <person name="Zwiers L.-H."/>
            <person name="Turgeon B."/>
            <person name="Goodwin S."/>
            <person name="Spatafora J."/>
            <person name="Crous P."/>
            <person name="Grigoriev I."/>
        </authorList>
    </citation>
    <scope>NUCLEOTIDE SEQUENCE</scope>
    <source>
        <strain evidence="2">CBS 125425</strain>
    </source>
</reference>
<feature type="compositionally biased region" description="Basic and acidic residues" evidence="1">
    <location>
        <begin position="418"/>
        <end position="446"/>
    </location>
</feature>
<feature type="compositionally biased region" description="Polar residues" evidence="1">
    <location>
        <begin position="237"/>
        <end position="254"/>
    </location>
</feature>
<evidence type="ECO:0000313" key="3">
    <source>
        <dbReference type="Proteomes" id="UP000799444"/>
    </source>
</evidence>
<feature type="region of interest" description="Disordered" evidence="1">
    <location>
        <begin position="357"/>
        <end position="382"/>
    </location>
</feature>
<feature type="compositionally biased region" description="Polar residues" evidence="1">
    <location>
        <begin position="184"/>
        <end position="203"/>
    </location>
</feature>
<feature type="compositionally biased region" description="Polar residues" evidence="1">
    <location>
        <begin position="363"/>
        <end position="381"/>
    </location>
</feature>
<feature type="compositionally biased region" description="Polar residues" evidence="1">
    <location>
        <begin position="402"/>
        <end position="417"/>
    </location>
</feature>
<feature type="compositionally biased region" description="Low complexity" evidence="1">
    <location>
        <begin position="259"/>
        <end position="274"/>
    </location>
</feature>
<feature type="compositionally biased region" description="Low complexity" evidence="1">
    <location>
        <begin position="514"/>
        <end position="524"/>
    </location>
</feature>
<feature type="compositionally biased region" description="Polar residues" evidence="1">
    <location>
        <begin position="295"/>
        <end position="307"/>
    </location>
</feature>
<name>A0A9P4QLN7_9PLEO</name>
<organism evidence="2 3">
    <name type="scientific">Polyplosphaeria fusca</name>
    <dbReference type="NCBI Taxonomy" id="682080"/>
    <lineage>
        <taxon>Eukaryota</taxon>
        <taxon>Fungi</taxon>
        <taxon>Dikarya</taxon>
        <taxon>Ascomycota</taxon>
        <taxon>Pezizomycotina</taxon>
        <taxon>Dothideomycetes</taxon>
        <taxon>Pleosporomycetidae</taxon>
        <taxon>Pleosporales</taxon>
        <taxon>Tetraplosphaeriaceae</taxon>
        <taxon>Polyplosphaeria</taxon>
    </lineage>
</organism>
<gene>
    <name evidence="2" type="ORF">EJ04DRAFT_570102</name>
</gene>
<feature type="compositionally biased region" description="Low complexity" evidence="1">
    <location>
        <begin position="491"/>
        <end position="505"/>
    </location>
</feature>
<feature type="region of interest" description="Disordered" evidence="1">
    <location>
        <begin position="176"/>
        <end position="307"/>
    </location>
</feature>
<dbReference type="Proteomes" id="UP000799444">
    <property type="component" value="Unassembled WGS sequence"/>
</dbReference>
<dbReference type="EMBL" id="ML996314">
    <property type="protein sequence ID" value="KAF2727748.1"/>
    <property type="molecule type" value="Genomic_DNA"/>
</dbReference>
<feature type="compositionally biased region" description="Pro residues" evidence="1">
    <location>
        <begin position="207"/>
        <end position="217"/>
    </location>
</feature>
<dbReference type="AlphaFoldDB" id="A0A9P4QLN7"/>
<feature type="compositionally biased region" description="Basic and acidic residues" evidence="1">
    <location>
        <begin position="480"/>
        <end position="489"/>
    </location>
</feature>
<protein>
    <submittedName>
        <fullName evidence="2">Uncharacterized protein</fullName>
    </submittedName>
</protein>
<accession>A0A9P4QLN7</accession>
<feature type="compositionally biased region" description="Low complexity" evidence="1">
    <location>
        <begin position="447"/>
        <end position="461"/>
    </location>
</feature>
<feature type="region of interest" description="Disordered" evidence="1">
    <location>
        <begin position="477"/>
        <end position="569"/>
    </location>
</feature>
<keyword evidence="3" id="KW-1185">Reference proteome</keyword>
<dbReference type="OrthoDB" id="3800980at2759"/>
<evidence type="ECO:0000313" key="2">
    <source>
        <dbReference type="EMBL" id="KAF2727748.1"/>
    </source>
</evidence>
<proteinExistence type="predicted"/>
<feature type="region of interest" description="Disordered" evidence="1">
    <location>
        <begin position="402"/>
        <end position="461"/>
    </location>
</feature>
<evidence type="ECO:0000256" key="1">
    <source>
        <dbReference type="SAM" id="MobiDB-lite"/>
    </source>
</evidence>
<sequence>MPSIGSIRSITNSLSLGFSPPYSGSATKERGWTLPTSLKEVTRHAHHAPPGALPGEELNLHEVRWFLYNLLTLKSWGIVQKWPQWILETCAAWEGTGADLRVMRKEDLELICPLNSGHADLVMRRSIESHPSPECRAAIGQVISREVMRLKDREQQSARTHRDWQRTQLGSRYEEVVAQERSNHASSRSTRTPSIFSNQSQPNLLTPYPPESTPPYLPQYQSMTYQDHQPHEPSFFDPNTQRRPGMTRTTSSLGPNRLSWSSGIGSFSSSNVNSTPMTSPTGSEEAYPNKPMLSKGQSQQSLAGNRLSTASSSSLYSFSAQSPRISGHNPFESDPSAHFNRRQNDFRRFADIEEEHECGPSMAPSSQGQGYPTPTEAYSESTVRRPIARPIYLADPCQQQTKFNSTSLHPQAASRYQTAKEMRRGSSERASEEPENQKPGSFDRYRSASTLRSSRPSSRPSIMAGMEQLASNFEQMQMKEASEGEKDPCDSLPSQLSSPTSAQSSHWLGSLYGAPSRAPSQASTQPPPATRRPYIGPGSVQYPTPGISTTKRHPDRAPSPAISKNSSQVRSVAASILRHTPINPKTKVPVVTSFAGPNRSQANADMDKLALDRGAYLEFKNTPSETRDQVVQAEFERMHGMVPSKLHGEGVDVFGPQTRLAGPGGTPQRTLVESIRHKEILDGIRQRGTSGIGGLYCNLMTEDRRYYKH</sequence>
<feature type="region of interest" description="Disordered" evidence="1">
    <location>
        <begin position="320"/>
        <end position="339"/>
    </location>
</feature>